<evidence type="ECO:0000313" key="2">
    <source>
        <dbReference type="EMBL" id="HGY56177.1"/>
    </source>
</evidence>
<evidence type="ECO:0000259" key="1">
    <source>
        <dbReference type="Pfam" id="PF07992"/>
    </source>
</evidence>
<accession>A0A7V4WW40</accession>
<dbReference type="InterPro" id="IPR036188">
    <property type="entry name" value="FAD/NAD-bd_sf"/>
</dbReference>
<dbReference type="GO" id="GO:0016491">
    <property type="term" value="F:oxidoreductase activity"/>
    <property type="evidence" value="ECO:0007669"/>
    <property type="project" value="InterPro"/>
</dbReference>
<dbReference type="InterPro" id="IPR052541">
    <property type="entry name" value="SQRD"/>
</dbReference>
<dbReference type="Proteomes" id="UP000885779">
    <property type="component" value="Unassembled WGS sequence"/>
</dbReference>
<reference evidence="2" key="1">
    <citation type="journal article" date="2020" name="mSystems">
        <title>Genome- and Community-Level Interaction Insights into Carbon Utilization and Element Cycling Functions of Hydrothermarchaeota in Hydrothermal Sediment.</title>
        <authorList>
            <person name="Zhou Z."/>
            <person name="Liu Y."/>
            <person name="Xu W."/>
            <person name="Pan J."/>
            <person name="Luo Z.H."/>
            <person name="Li M."/>
        </authorList>
    </citation>
    <scope>NUCLEOTIDE SEQUENCE [LARGE SCALE GENOMIC DNA]</scope>
    <source>
        <strain evidence="2">HyVt-577</strain>
    </source>
</reference>
<organism evidence="2">
    <name type="scientific">Caldithrix abyssi</name>
    <dbReference type="NCBI Taxonomy" id="187145"/>
    <lineage>
        <taxon>Bacteria</taxon>
        <taxon>Pseudomonadati</taxon>
        <taxon>Calditrichota</taxon>
        <taxon>Calditrichia</taxon>
        <taxon>Calditrichales</taxon>
        <taxon>Calditrichaceae</taxon>
        <taxon>Caldithrix</taxon>
    </lineage>
</organism>
<dbReference type="Gene3D" id="3.50.50.100">
    <property type="match status" value="1"/>
</dbReference>
<dbReference type="AlphaFoldDB" id="A0A7V4WW40"/>
<dbReference type="SUPFAM" id="SSF51905">
    <property type="entry name" value="FAD/NAD(P)-binding domain"/>
    <property type="match status" value="1"/>
</dbReference>
<gene>
    <name evidence="2" type="ORF">ENK44_10770</name>
</gene>
<protein>
    <submittedName>
        <fullName evidence="2">NAD(P)/FAD-dependent oxidoreductase</fullName>
    </submittedName>
</protein>
<dbReference type="EMBL" id="DRQG01000101">
    <property type="protein sequence ID" value="HGY56177.1"/>
    <property type="molecule type" value="Genomic_DNA"/>
</dbReference>
<dbReference type="Pfam" id="PF07992">
    <property type="entry name" value="Pyr_redox_2"/>
    <property type="match status" value="1"/>
</dbReference>
<feature type="domain" description="FAD/NAD(P)-binding" evidence="1">
    <location>
        <begin position="3"/>
        <end position="140"/>
    </location>
</feature>
<sequence length="477" mass="53640">MAKIVVIGAGFAGHTAALYLGDALGKKHEVTVVNKREYFLFLPSLIWVSVNRMKPEKTYFQLKPVYDKMHVRFIHGSVKEVHPEENFLYAEKNENNEQVKLEYDYLLVATGPKLNFDGTEGLGPHKGTTYSVCTLDHTVETARKYNELVERMEKGEKLKIVAGVGHPAATCQGAAYEFITNVHRDLERRNLRDRAELVWLSNEPELGDFGVRGLTVKKGGWAFTSEQFIKMIYEDFGIKWEIGRGVKAVDNKKAYWEDLNGNEGETDFDFAMLIPQFTGVPIKYVGKSGEDVSEKVVNKAGFTLVDGIYGLPYETLAENPDAWPSVYQNPNYRNIFAAGIAFAPPGPISRPHKNPNGMVISPAPPRTGMVSGIIGRIVAKNIIDLIQKGRMTHQERMSEMFAACIASMGDSLWDGSAATMVLYPVVPDNRRYPNEHGRDMSVTNMEMGLAGAWMKRLIHTTFMHKFKRRIGWKIIPE</sequence>
<dbReference type="PANTHER" id="PTHR43755">
    <property type="match status" value="1"/>
</dbReference>
<proteinExistence type="predicted"/>
<name>A0A7V4WW40_CALAY</name>
<dbReference type="InterPro" id="IPR023753">
    <property type="entry name" value="FAD/NAD-binding_dom"/>
</dbReference>
<dbReference type="PANTHER" id="PTHR43755:SF1">
    <property type="entry name" value="FAD-DEPENDENT PYRIDINE NUCLEOTIDE-DISULPHIDE OXIDOREDUCTASE"/>
    <property type="match status" value="1"/>
</dbReference>
<comment type="caution">
    <text evidence="2">The sequence shown here is derived from an EMBL/GenBank/DDBJ whole genome shotgun (WGS) entry which is preliminary data.</text>
</comment>